<keyword evidence="3" id="KW-1185">Reference proteome</keyword>
<dbReference type="Proteomes" id="UP001055439">
    <property type="component" value="Chromosome 3"/>
</dbReference>
<sequence>MGSRGDKKPSKPSGSRPTIRTLADLNPTSDTGSDSDSDTPQEFYTGGEKSGMLEQDPSKGGNDVDAIFEQAKQMGTMQGPLVQEVSLELAGYC</sequence>
<gene>
    <name evidence="2" type="ORF">MUK42_37030</name>
</gene>
<dbReference type="GO" id="GO:0043130">
    <property type="term" value="F:ubiquitin binding"/>
    <property type="evidence" value="ECO:0007669"/>
    <property type="project" value="TreeGrafter"/>
</dbReference>
<evidence type="ECO:0000256" key="1">
    <source>
        <dbReference type="SAM" id="MobiDB-lite"/>
    </source>
</evidence>
<dbReference type="GO" id="GO:0005634">
    <property type="term" value="C:nucleus"/>
    <property type="evidence" value="ECO:0007669"/>
    <property type="project" value="TreeGrafter"/>
</dbReference>
<evidence type="ECO:0000313" key="2">
    <source>
        <dbReference type="EMBL" id="URD91813.1"/>
    </source>
</evidence>
<dbReference type="PANTHER" id="PTHR23333:SF20">
    <property type="entry name" value="NSFL1 COFACTOR P47"/>
    <property type="match status" value="1"/>
</dbReference>
<name>A0A9E7JSI2_9LILI</name>
<dbReference type="OrthoDB" id="1930270at2759"/>
<reference evidence="2" key="1">
    <citation type="submission" date="2022-05" db="EMBL/GenBank/DDBJ databases">
        <title>The Musa troglodytarum L. genome provides insights into the mechanism of non-climacteric behaviour and enrichment of carotenoids.</title>
        <authorList>
            <person name="Wang J."/>
        </authorList>
    </citation>
    <scope>NUCLEOTIDE SEQUENCE</scope>
    <source>
        <tissue evidence="2">Leaf</tissue>
    </source>
</reference>
<accession>A0A9E7JSI2</accession>
<proteinExistence type="predicted"/>
<dbReference type="EMBL" id="CP097505">
    <property type="protein sequence ID" value="URD91813.1"/>
    <property type="molecule type" value="Genomic_DNA"/>
</dbReference>
<dbReference type="GO" id="GO:0005829">
    <property type="term" value="C:cytosol"/>
    <property type="evidence" value="ECO:0007669"/>
    <property type="project" value="TreeGrafter"/>
</dbReference>
<dbReference type="GO" id="GO:0007030">
    <property type="term" value="P:Golgi organization"/>
    <property type="evidence" value="ECO:0007669"/>
    <property type="project" value="TreeGrafter"/>
</dbReference>
<dbReference type="PANTHER" id="PTHR23333">
    <property type="entry name" value="UBX DOMAIN CONTAINING PROTEIN"/>
    <property type="match status" value="1"/>
</dbReference>
<organism evidence="2 3">
    <name type="scientific">Musa troglodytarum</name>
    <name type="common">fe'i banana</name>
    <dbReference type="NCBI Taxonomy" id="320322"/>
    <lineage>
        <taxon>Eukaryota</taxon>
        <taxon>Viridiplantae</taxon>
        <taxon>Streptophyta</taxon>
        <taxon>Embryophyta</taxon>
        <taxon>Tracheophyta</taxon>
        <taxon>Spermatophyta</taxon>
        <taxon>Magnoliopsida</taxon>
        <taxon>Liliopsida</taxon>
        <taxon>Zingiberales</taxon>
        <taxon>Musaceae</taxon>
        <taxon>Musa</taxon>
    </lineage>
</organism>
<dbReference type="GO" id="GO:0061025">
    <property type="term" value="P:membrane fusion"/>
    <property type="evidence" value="ECO:0007669"/>
    <property type="project" value="TreeGrafter"/>
</dbReference>
<dbReference type="AlphaFoldDB" id="A0A9E7JSI2"/>
<dbReference type="GO" id="GO:0043161">
    <property type="term" value="P:proteasome-mediated ubiquitin-dependent protein catabolic process"/>
    <property type="evidence" value="ECO:0007669"/>
    <property type="project" value="TreeGrafter"/>
</dbReference>
<evidence type="ECO:0000313" key="3">
    <source>
        <dbReference type="Proteomes" id="UP001055439"/>
    </source>
</evidence>
<feature type="region of interest" description="Disordered" evidence="1">
    <location>
        <begin position="1"/>
        <end position="63"/>
    </location>
</feature>
<dbReference type="GO" id="GO:0000045">
    <property type="term" value="P:autophagosome assembly"/>
    <property type="evidence" value="ECO:0007669"/>
    <property type="project" value="TreeGrafter"/>
</dbReference>
<protein>
    <submittedName>
        <fullName evidence="2">UBA and UBX domain-containing protein</fullName>
    </submittedName>
</protein>
<dbReference type="GO" id="GO:0031468">
    <property type="term" value="P:nuclear membrane reassembly"/>
    <property type="evidence" value="ECO:0007669"/>
    <property type="project" value="TreeGrafter"/>
</dbReference>